<reference evidence="6" key="2">
    <citation type="journal article" date="2019" name="Genome Biol. Evol.">
        <title>Day and night: Metabolic profiles and evolutionary relationships of six axenic non-marine cyanobacteria.</title>
        <authorList>
            <person name="Will S.E."/>
            <person name="Henke P."/>
            <person name="Boedeker C."/>
            <person name="Huang S."/>
            <person name="Brinkmann H."/>
            <person name="Rohde M."/>
            <person name="Jarek M."/>
            <person name="Friedl T."/>
            <person name="Seufert S."/>
            <person name="Schumacher M."/>
            <person name="Overmann J."/>
            <person name="Neumann-Schaal M."/>
            <person name="Petersen J."/>
        </authorList>
    </citation>
    <scope>NUCLEOTIDE SEQUENCE [LARGE SCALE GENOMIC DNA]</scope>
    <source>
        <strain evidence="6">PCC 7102</strain>
    </source>
</reference>
<evidence type="ECO:0000256" key="2">
    <source>
        <dbReference type="ARBA" id="ARBA00023125"/>
    </source>
</evidence>
<dbReference type="SUPFAM" id="SSF46689">
    <property type="entry name" value="Homeodomain-like"/>
    <property type="match status" value="1"/>
</dbReference>
<keyword evidence="3" id="KW-0804">Transcription</keyword>
<gene>
    <name evidence="6" type="ORF">DSM106972_055810</name>
</gene>
<dbReference type="InterPro" id="IPR001647">
    <property type="entry name" value="HTH_TetR"/>
</dbReference>
<feature type="domain" description="HTH tetR-type" evidence="5">
    <location>
        <begin position="9"/>
        <end position="69"/>
    </location>
</feature>
<dbReference type="InterPro" id="IPR025996">
    <property type="entry name" value="MT1864/Rv1816-like_C"/>
</dbReference>
<dbReference type="InterPro" id="IPR009057">
    <property type="entry name" value="Homeodomain-like_sf"/>
</dbReference>
<evidence type="ECO:0000256" key="4">
    <source>
        <dbReference type="PROSITE-ProRule" id="PRU00335"/>
    </source>
</evidence>
<dbReference type="GO" id="GO:0003677">
    <property type="term" value="F:DNA binding"/>
    <property type="evidence" value="ECO:0007669"/>
    <property type="project" value="UniProtKB-UniRule"/>
</dbReference>
<dbReference type="Proteomes" id="UP000271624">
    <property type="component" value="Unassembled WGS sequence"/>
</dbReference>
<dbReference type="Gene3D" id="1.10.357.10">
    <property type="entry name" value="Tetracycline Repressor, domain 2"/>
    <property type="match status" value="1"/>
</dbReference>
<proteinExistence type="predicted"/>
<dbReference type="PROSITE" id="PS50977">
    <property type="entry name" value="HTH_TETR_2"/>
    <property type="match status" value="1"/>
</dbReference>
<dbReference type="Pfam" id="PF13305">
    <property type="entry name" value="TetR_C_33"/>
    <property type="match status" value="1"/>
</dbReference>
<evidence type="ECO:0000313" key="6">
    <source>
        <dbReference type="EMBL" id="RUT03273.1"/>
    </source>
</evidence>
<keyword evidence="7" id="KW-1185">Reference proteome</keyword>
<dbReference type="SUPFAM" id="SSF48498">
    <property type="entry name" value="Tetracyclin repressor-like, C-terminal domain"/>
    <property type="match status" value="1"/>
</dbReference>
<evidence type="ECO:0000256" key="3">
    <source>
        <dbReference type="ARBA" id="ARBA00023163"/>
    </source>
</evidence>
<comment type="caution">
    <text evidence="6">The sequence shown here is derived from an EMBL/GenBank/DDBJ whole genome shotgun (WGS) entry which is preliminary data.</text>
</comment>
<feature type="DNA-binding region" description="H-T-H motif" evidence="4">
    <location>
        <begin position="32"/>
        <end position="51"/>
    </location>
</feature>
<keyword evidence="2 4" id="KW-0238">DNA-binding</keyword>
<dbReference type="Gene3D" id="1.10.10.60">
    <property type="entry name" value="Homeodomain-like"/>
    <property type="match status" value="1"/>
</dbReference>
<accession>A0A433VB27</accession>
<dbReference type="OrthoDB" id="9808476at2"/>
<organism evidence="6 7">
    <name type="scientific">Dulcicalothrix desertica PCC 7102</name>
    <dbReference type="NCBI Taxonomy" id="232991"/>
    <lineage>
        <taxon>Bacteria</taxon>
        <taxon>Bacillati</taxon>
        <taxon>Cyanobacteriota</taxon>
        <taxon>Cyanophyceae</taxon>
        <taxon>Nostocales</taxon>
        <taxon>Calotrichaceae</taxon>
        <taxon>Dulcicalothrix</taxon>
    </lineage>
</organism>
<evidence type="ECO:0000256" key="1">
    <source>
        <dbReference type="ARBA" id="ARBA00023015"/>
    </source>
</evidence>
<dbReference type="EMBL" id="RSCL01000014">
    <property type="protein sequence ID" value="RUT03273.1"/>
    <property type="molecule type" value="Genomic_DNA"/>
</dbReference>
<protein>
    <recommendedName>
        <fullName evidence="5">HTH tetR-type domain-containing protein</fullName>
    </recommendedName>
</protein>
<reference evidence="6" key="1">
    <citation type="submission" date="2018-12" db="EMBL/GenBank/DDBJ databases">
        <authorList>
            <person name="Will S."/>
            <person name="Neumann-Schaal M."/>
            <person name="Henke P."/>
        </authorList>
    </citation>
    <scope>NUCLEOTIDE SEQUENCE</scope>
    <source>
        <strain evidence="6">PCC 7102</strain>
    </source>
</reference>
<keyword evidence="1" id="KW-0805">Transcription regulation</keyword>
<evidence type="ECO:0000313" key="7">
    <source>
        <dbReference type="Proteomes" id="UP000271624"/>
    </source>
</evidence>
<evidence type="ECO:0000259" key="5">
    <source>
        <dbReference type="PROSITE" id="PS50977"/>
    </source>
</evidence>
<name>A0A433VB27_9CYAN</name>
<dbReference type="AlphaFoldDB" id="A0A433VB27"/>
<dbReference type="InterPro" id="IPR036271">
    <property type="entry name" value="Tet_transcr_reg_TetR-rel_C_sf"/>
</dbReference>
<sequence length="196" mass="21938">MGRPTKENSLTRQDVIEAAICCLEKEGEAALGVNRVARELGIKPPAIYKHLDGNAALRKAVVLEVWQKYLMYCEQQTAQLSTPREMLLAGGHATRNFARTYPAFYRLMMQYQLQPSDPDAGVVIQKSLGFLKNSLRLYELNENQLIDVMRMVNAAITGFISIEQAGLMTLGRSTDESYEVMLDALLVAIEHIRSTS</sequence>